<keyword evidence="1" id="KW-0812">Transmembrane</keyword>
<feature type="transmembrane region" description="Helical" evidence="1">
    <location>
        <begin position="102"/>
        <end position="126"/>
    </location>
</feature>
<sequence>MIVDRANNNWPEATKIANCDVVHSYIYLGALNTGGCVDEIKRRMAISRSAMDRPKKIWGNRNITKATKIRLVRALVFPIFLYAAETWTLRESEKKRIDGLEMWVAFSLSSGMCRSVVTTQLSVLWCRA</sequence>
<evidence type="ECO:0000256" key="1">
    <source>
        <dbReference type="SAM" id="Phobius"/>
    </source>
</evidence>
<dbReference type="AlphaFoldDB" id="A0A8R2LXL0"/>
<protein>
    <submittedName>
        <fullName evidence="2">Uncharacterized protein</fullName>
    </submittedName>
</protein>
<accession>A0A8R2LXL0</accession>
<dbReference type="EnsemblMetazoa" id="XM_038013018.1">
    <property type="protein sequence ID" value="XP_037868946.1"/>
    <property type="gene ID" value="LOC119628915"/>
</dbReference>
<dbReference type="PANTHER" id="PTHR47027">
    <property type="entry name" value="REVERSE TRANSCRIPTASE DOMAIN-CONTAINING PROTEIN"/>
    <property type="match status" value="1"/>
</dbReference>
<keyword evidence="1" id="KW-1133">Transmembrane helix</keyword>
<reference evidence="2" key="2">
    <citation type="submission" date="2022-06" db="UniProtKB">
        <authorList>
            <consortium name="EnsemblMetazoa"/>
        </authorList>
    </citation>
    <scope>IDENTIFICATION</scope>
    <source>
        <strain evidence="2">p50T (Dazao)</strain>
    </source>
</reference>
<dbReference type="PANTHER" id="PTHR47027:SF8">
    <property type="entry name" value="RIBONUCLEASE H"/>
    <property type="match status" value="1"/>
</dbReference>
<name>A0A8R2LXL0_BOMMO</name>
<reference evidence="3" key="1">
    <citation type="journal article" date="2008" name="Insect Biochem. Mol. Biol.">
        <title>The genome of a lepidopteran model insect, the silkworm Bombyx mori.</title>
        <authorList>
            <consortium name="International Silkworm Genome Consortium"/>
        </authorList>
    </citation>
    <scope>NUCLEOTIDE SEQUENCE [LARGE SCALE GENOMIC DNA]</scope>
    <source>
        <strain evidence="3">p50T</strain>
    </source>
</reference>
<organism evidence="2 3">
    <name type="scientific">Bombyx mori</name>
    <name type="common">Silk moth</name>
    <dbReference type="NCBI Taxonomy" id="7091"/>
    <lineage>
        <taxon>Eukaryota</taxon>
        <taxon>Metazoa</taxon>
        <taxon>Ecdysozoa</taxon>
        <taxon>Arthropoda</taxon>
        <taxon>Hexapoda</taxon>
        <taxon>Insecta</taxon>
        <taxon>Pterygota</taxon>
        <taxon>Neoptera</taxon>
        <taxon>Endopterygota</taxon>
        <taxon>Lepidoptera</taxon>
        <taxon>Glossata</taxon>
        <taxon>Ditrysia</taxon>
        <taxon>Bombycoidea</taxon>
        <taxon>Bombycidae</taxon>
        <taxon>Bombycinae</taxon>
        <taxon>Bombyx</taxon>
    </lineage>
</organism>
<keyword evidence="1" id="KW-0472">Membrane</keyword>
<dbReference type="Proteomes" id="UP000005204">
    <property type="component" value="Unassembled WGS sequence"/>
</dbReference>
<feature type="transmembrane region" description="Helical" evidence="1">
    <location>
        <begin position="71"/>
        <end position="90"/>
    </location>
</feature>
<evidence type="ECO:0000313" key="3">
    <source>
        <dbReference type="Proteomes" id="UP000005204"/>
    </source>
</evidence>
<keyword evidence="3" id="KW-1185">Reference proteome</keyword>
<evidence type="ECO:0000313" key="2">
    <source>
        <dbReference type="EnsemblMetazoa" id="XP_037868946.1"/>
    </source>
</evidence>
<proteinExistence type="predicted"/>